<dbReference type="RefSeq" id="WP_047100418.1">
    <property type="nucleotide sequence ID" value="NZ_CP011450.1"/>
</dbReference>
<name>A0A0F7JUL2_9SPHN</name>
<evidence type="ECO:0000313" key="2">
    <source>
        <dbReference type="Proteomes" id="UP000018851"/>
    </source>
</evidence>
<dbReference type="OrthoDB" id="7433405at2"/>
<gene>
    <name evidence="1" type="ORF">NX02_p1665</name>
</gene>
<proteinExistence type="predicted"/>
<keyword evidence="2" id="KW-1185">Reference proteome</keyword>
<dbReference type="AlphaFoldDB" id="A0A0F7JUL2"/>
<protein>
    <submittedName>
        <fullName evidence="1">Uncharacterized protein</fullName>
    </submittedName>
</protein>
<organism evidence="1 2">
    <name type="scientific">Sphingomonas sanxanigenens DSM 19645 = NX02</name>
    <dbReference type="NCBI Taxonomy" id="1123269"/>
    <lineage>
        <taxon>Bacteria</taxon>
        <taxon>Pseudomonadati</taxon>
        <taxon>Pseudomonadota</taxon>
        <taxon>Alphaproteobacteria</taxon>
        <taxon>Sphingomonadales</taxon>
        <taxon>Sphingomonadaceae</taxon>
        <taxon>Sphingomonas</taxon>
    </lineage>
</organism>
<geneLocation type="plasmid" evidence="1 2">
    <name>pNXO2</name>
</geneLocation>
<dbReference type="EMBL" id="CP011450">
    <property type="protein sequence ID" value="AKH18974.1"/>
    <property type="molecule type" value="Genomic_DNA"/>
</dbReference>
<sequence>MSITATARSPKRDTLCSRRNAERIALRLHDDTWTRVSVVRTADTLQPWRVTTSPSHLDHVEMEIRS</sequence>
<dbReference type="KEGG" id="ssan:NX02_p1665"/>
<reference evidence="1 2" key="1">
    <citation type="submission" date="2015-05" db="EMBL/GenBank/DDBJ databases">
        <title>Plasmid of Sphingomonas sanxanigenens NX02.</title>
        <authorList>
            <person name="Huang H."/>
            <person name="Ma T."/>
        </authorList>
    </citation>
    <scope>NUCLEOTIDE SEQUENCE [LARGE SCALE GENOMIC DNA]</scope>
    <source>
        <strain evidence="1 2">NX02</strain>
        <plasmid evidence="2">Plasmid pNXO2</plasmid>
    </source>
</reference>
<evidence type="ECO:0000313" key="1">
    <source>
        <dbReference type="EMBL" id="AKH18974.1"/>
    </source>
</evidence>
<keyword evidence="1" id="KW-0614">Plasmid</keyword>
<dbReference type="Proteomes" id="UP000018851">
    <property type="component" value="Plasmid pNXO2"/>
</dbReference>
<accession>A0A0F7JUL2</accession>